<evidence type="ECO:0000256" key="1">
    <source>
        <dbReference type="ARBA" id="ARBA00022801"/>
    </source>
</evidence>
<dbReference type="EMBL" id="JBHUCZ010000001">
    <property type="protein sequence ID" value="MFD1565964.1"/>
    <property type="molecule type" value="Genomic_DNA"/>
</dbReference>
<proteinExistence type="predicted"/>
<dbReference type="InterPro" id="IPR029058">
    <property type="entry name" value="AB_hydrolase_fold"/>
</dbReference>
<dbReference type="SUPFAM" id="SSF53474">
    <property type="entry name" value="alpha/beta-Hydrolases"/>
    <property type="match status" value="1"/>
</dbReference>
<organism evidence="3 4">
    <name type="scientific">Halolamina litorea</name>
    <dbReference type="NCBI Taxonomy" id="1515593"/>
    <lineage>
        <taxon>Archaea</taxon>
        <taxon>Methanobacteriati</taxon>
        <taxon>Methanobacteriota</taxon>
        <taxon>Stenosarchaea group</taxon>
        <taxon>Halobacteria</taxon>
        <taxon>Halobacteriales</taxon>
        <taxon>Haloferacaceae</taxon>
    </lineage>
</organism>
<dbReference type="Proteomes" id="UP001597139">
    <property type="component" value="Unassembled WGS sequence"/>
</dbReference>
<accession>A0ABD6BLF1</accession>
<dbReference type="RefSeq" id="WP_267645204.1">
    <property type="nucleotide sequence ID" value="NZ_JANHGR010000001.1"/>
</dbReference>
<evidence type="ECO:0000313" key="3">
    <source>
        <dbReference type="EMBL" id="MFD1565964.1"/>
    </source>
</evidence>
<dbReference type="AlphaFoldDB" id="A0ABD6BLF1"/>
<protein>
    <submittedName>
        <fullName evidence="3">Alpha/beta fold hydrolase</fullName>
    </submittedName>
</protein>
<keyword evidence="1 3" id="KW-0378">Hydrolase</keyword>
<dbReference type="InterPro" id="IPR000073">
    <property type="entry name" value="AB_hydrolase_1"/>
</dbReference>
<sequence length="256" mass="27493">MQRVSHHGRGTVYRRSARTEDGPGILCIHGSGGDAGVWKSQSRVADRTPVTAMALSDHGTSGSLVADAGYETLSGYADDVVAVAEATGDRVLCGNSLGAAVAMIVALERDLDLDGLILAGAGARLPVLDDLLVWLENDFDRAVEFLHGPDRLFHDPTDDLVEVSEAAMRETGQAVTSRDFRTCHAFDVHERLGEIDVPTLAAVGEYDQLTPPHYHEALGEEIPYCEVAIIDDAAHLSMLEQPAAFNSAIESFLDRL</sequence>
<dbReference type="Gene3D" id="3.40.50.1820">
    <property type="entry name" value="alpha/beta hydrolase"/>
    <property type="match status" value="1"/>
</dbReference>
<evidence type="ECO:0000313" key="4">
    <source>
        <dbReference type="Proteomes" id="UP001597139"/>
    </source>
</evidence>
<dbReference type="PANTHER" id="PTHR43798:SF31">
    <property type="entry name" value="AB HYDROLASE SUPERFAMILY PROTEIN YCLE"/>
    <property type="match status" value="1"/>
</dbReference>
<dbReference type="Pfam" id="PF12697">
    <property type="entry name" value="Abhydrolase_6"/>
    <property type="match status" value="1"/>
</dbReference>
<comment type="caution">
    <text evidence="3">The sequence shown here is derived from an EMBL/GenBank/DDBJ whole genome shotgun (WGS) entry which is preliminary data.</text>
</comment>
<dbReference type="GO" id="GO:0016787">
    <property type="term" value="F:hydrolase activity"/>
    <property type="evidence" value="ECO:0007669"/>
    <property type="project" value="UniProtKB-KW"/>
</dbReference>
<feature type="domain" description="AB hydrolase-1" evidence="2">
    <location>
        <begin position="25"/>
        <end position="247"/>
    </location>
</feature>
<dbReference type="InterPro" id="IPR050266">
    <property type="entry name" value="AB_hydrolase_sf"/>
</dbReference>
<name>A0ABD6BLF1_9EURY</name>
<dbReference type="PANTHER" id="PTHR43798">
    <property type="entry name" value="MONOACYLGLYCEROL LIPASE"/>
    <property type="match status" value="1"/>
</dbReference>
<evidence type="ECO:0000259" key="2">
    <source>
        <dbReference type="Pfam" id="PF12697"/>
    </source>
</evidence>
<keyword evidence="4" id="KW-1185">Reference proteome</keyword>
<reference evidence="3 4" key="1">
    <citation type="journal article" date="2019" name="Int. J. Syst. Evol. Microbiol.">
        <title>The Global Catalogue of Microorganisms (GCM) 10K type strain sequencing project: providing services to taxonomists for standard genome sequencing and annotation.</title>
        <authorList>
            <consortium name="The Broad Institute Genomics Platform"/>
            <consortium name="The Broad Institute Genome Sequencing Center for Infectious Disease"/>
            <person name="Wu L."/>
            <person name="Ma J."/>
        </authorList>
    </citation>
    <scope>NUCLEOTIDE SEQUENCE [LARGE SCALE GENOMIC DNA]</scope>
    <source>
        <strain evidence="3 4">CGMCC 1.12859</strain>
    </source>
</reference>
<gene>
    <name evidence="3" type="ORF">ACFSAU_00510</name>
</gene>